<dbReference type="GO" id="GO:0008081">
    <property type="term" value="F:phosphoric diester hydrolase activity"/>
    <property type="evidence" value="ECO:0007669"/>
    <property type="project" value="InterPro"/>
</dbReference>
<dbReference type="Proteomes" id="UP000241912">
    <property type="component" value="Unassembled WGS sequence"/>
</dbReference>
<proteinExistence type="predicted"/>
<dbReference type="PROSITE" id="PS51704">
    <property type="entry name" value="GP_PDE"/>
    <property type="match status" value="1"/>
</dbReference>
<dbReference type="PANTHER" id="PTHR46211">
    <property type="entry name" value="GLYCEROPHOSPHORYL DIESTER PHOSPHODIESTERASE"/>
    <property type="match status" value="1"/>
</dbReference>
<name>A0A2P7NSW3_9PROT</name>
<dbReference type="EMBL" id="PXXU01000044">
    <property type="protein sequence ID" value="PSJ16564.1"/>
    <property type="molecule type" value="Genomic_DNA"/>
</dbReference>
<evidence type="ECO:0000313" key="2">
    <source>
        <dbReference type="EMBL" id="PSJ16564.1"/>
    </source>
</evidence>
<sequence>MFEHNNGSPSKKCKVFAHRGANREAMENTRSAFDKALRYAIDGIETDVQLSRDEVTVLWHDRFLDKVGMNDKRIDDFDYQQLQTLINPDSENEGIMTLQDLLIAYRERCQLLIEVKNRDWEPLARHQTKIRQILDLIGSNPDQNPLVSSFNLASLEYAHRYRSETPLIYNFETDQTITDACRLLTTHAFLYGFCLPISSTEQAIVDLLHDHRKCVGVYTCNNDVEITKALLLGVDMLISDLPNEALILRDQ</sequence>
<feature type="domain" description="GP-PDE" evidence="1">
    <location>
        <begin position="13"/>
        <end position="249"/>
    </location>
</feature>
<reference evidence="2 3" key="1">
    <citation type="submission" date="2018-03" db="EMBL/GenBank/DDBJ databases">
        <title>Draft genome of Nitrosomonas supralitoralis APG5.</title>
        <authorList>
            <person name="Urakawa H."/>
            <person name="Lopez J.V."/>
        </authorList>
    </citation>
    <scope>NUCLEOTIDE SEQUENCE [LARGE SCALE GENOMIC DNA]</scope>
    <source>
        <strain evidence="2 3">APG5</strain>
    </source>
</reference>
<dbReference type="PANTHER" id="PTHR46211:SF14">
    <property type="entry name" value="GLYCEROPHOSPHODIESTER PHOSPHODIESTERASE"/>
    <property type="match status" value="1"/>
</dbReference>
<dbReference type="SUPFAM" id="SSF51695">
    <property type="entry name" value="PLC-like phosphodiesterases"/>
    <property type="match status" value="1"/>
</dbReference>
<evidence type="ECO:0000313" key="3">
    <source>
        <dbReference type="Proteomes" id="UP000241912"/>
    </source>
</evidence>
<dbReference type="RefSeq" id="WP_106707631.1">
    <property type="nucleotide sequence ID" value="NZ_PXXU01000044.1"/>
</dbReference>
<dbReference type="OrthoDB" id="9795622at2"/>
<protein>
    <submittedName>
        <fullName evidence="2">Glycerophosphodiester phosphodiesterase</fullName>
    </submittedName>
</protein>
<evidence type="ECO:0000259" key="1">
    <source>
        <dbReference type="PROSITE" id="PS51704"/>
    </source>
</evidence>
<dbReference type="GO" id="GO:0006629">
    <property type="term" value="P:lipid metabolic process"/>
    <property type="evidence" value="ECO:0007669"/>
    <property type="project" value="InterPro"/>
</dbReference>
<organism evidence="2 3">
    <name type="scientific">Nitrosomonas supralitoralis</name>
    <dbReference type="NCBI Taxonomy" id="2116706"/>
    <lineage>
        <taxon>Bacteria</taxon>
        <taxon>Pseudomonadati</taxon>
        <taxon>Pseudomonadota</taxon>
        <taxon>Betaproteobacteria</taxon>
        <taxon>Nitrosomonadales</taxon>
        <taxon>Nitrosomonadaceae</taxon>
        <taxon>Nitrosomonas</taxon>
    </lineage>
</organism>
<dbReference type="Gene3D" id="3.20.20.190">
    <property type="entry name" value="Phosphatidylinositol (PI) phosphodiesterase"/>
    <property type="match status" value="1"/>
</dbReference>
<dbReference type="AlphaFoldDB" id="A0A2P7NSW3"/>
<dbReference type="InterPro" id="IPR017946">
    <property type="entry name" value="PLC-like_Pdiesterase_TIM-brl"/>
</dbReference>
<dbReference type="Pfam" id="PF03009">
    <property type="entry name" value="GDPD"/>
    <property type="match status" value="1"/>
</dbReference>
<comment type="caution">
    <text evidence="2">The sequence shown here is derived from an EMBL/GenBank/DDBJ whole genome shotgun (WGS) entry which is preliminary data.</text>
</comment>
<accession>A0A2P7NSW3</accession>
<dbReference type="InterPro" id="IPR030395">
    <property type="entry name" value="GP_PDE_dom"/>
</dbReference>
<keyword evidence="3" id="KW-1185">Reference proteome</keyword>
<dbReference type="CDD" id="cd08556">
    <property type="entry name" value="GDPD"/>
    <property type="match status" value="1"/>
</dbReference>
<gene>
    <name evidence="2" type="ORF">C7H79_12700</name>
</gene>